<evidence type="ECO:0000313" key="1">
    <source>
        <dbReference type="EMBL" id="KAG9073124.1"/>
    </source>
</evidence>
<organism evidence="1 2">
    <name type="scientific">Linnemannia hyalina</name>
    <dbReference type="NCBI Taxonomy" id="64524"/>
    <lineage>
        <taxon>Eukaryota</taxon>
        <taxon>Fungi</taxon>
        <taxon>Fungi incertae sedis</taxon>
        <taxon>Mucoromycota</taxon>
        <taxon>Mortierellomycotina</taxon>
        <taxon>Mortierellomycetes</taxon>
        <taxon>Mortierellales</taxon>
        <taxon>Mortierellaceae</taxon>
        <taxon>Linnemannia</taxon>
    </lineage>
</organism>
<reference evidence="1" key="1">
    <citation type="submission" date="2021-06" db="EMBL/GenBank/DDBJ databases">
        <title>Genome Sequence of Mortierella hyaline Strain SCG-10, a Cold-Adapted, Nitrate-Reducing Fungus Isolated from Soil in Minnesota, USA.</title>
        <authorList>
            <person name="Aldossari N."/>
        </authorList>
    </citation>
    <scope>NUCLEOTIDE SEQUENCE</scope>
    <source>
        <strain evidence="1">SCG-10</strain>
    </source>
</reference>
<gene>
    <name evidence="1" type="ORF">KI688_000911</name>
</gene>
<protein>
    <submittedName>
        <fullName evidence="1">Uncharacterized protein</fullName>
    </submittedName>
</protein>
<accession>A0A9P7Y751</accession>
<dbReference type="Proteomes" id="UP000707451">
    <property type="component" value="Unassembled WGS sequence"/>
</dbReference>
<keyword evidence="2" id="KW-1185">Reference proteome</keyword>
<sequence length="102" mass="10626">MDPHAQVQGEFNQYSEQRNQEQLLDQVVNRNNFGIVYVPHANLFSSSSSTEPASVIPVTTITDAPIAGAPMVATAIPTGDISAAAVVPPGQIPDTSGGDCFG</sequence>
<proteinExistence type="predicted"/>
<comment type="caution">
    <text evidence="1">The sequence shown here is derived from an EMBL/GenBank/DDBJ whole genome shotgun (WGS) entry which is preliminary data.</text>
</comment>
<dbReference type="EMBL" id="JAHRHY010000001">
    <property type="protein sequence ID" value="KAG9073124.1"/>
    <property type="molecule type" value="Genomic_DNA"/>
</dbReference>
<name>A0A9P7Y751_9FUNG</name>
<evidence type="ECO:0000313" key="2">
    <source>
        <dbReference type="Proteomes" id="UP000707451"/>
    </source>
</evidence>
<dbReference type="OrthoDB" id="10519224at2759"/>
<dbReference type="AlphaFoldDB" id="A0A9P7Y751"/>